<dbReference type="EMBL" id="BAAALS010000033">
    <property type="protein sequence ID" value="GAA1772582.1"/>
    <property type="molecule type" value="Genomic_DNA"/>
</dbReference>
<accession>A0ABP4X8S7</accession>
<dbReference type="PANTHER" id="PTHR33164">
    <property type="entry name" value="TRANSCRIPTIONAL REGULATOR, MARR FAMILY"/>
    <property type="match status" value="1"/>
</dbReference>
<comment type="caution">
    <text evidence="3">The sequence shown here is derived from an EMBL/GenBank/DDBJ whole genome shotgun (WGS) entry which is preliminary data.</text>
</comment>
<dbReference type="Proteomes" id="UP001500655">
    <property type="component" value="Unassembled WGS sequence"/>
</dbReference>
<dbReference type="Pfam" id="PF01047">
    <property type="entry name" value="MarR"/>
    <property type="match status" value="1"/>
</dbReference>
<evidence type="ECO:0000259" key="2">
    <source>
        <dbReference type="PROSITE" id="PS50995"/>
    </source>
</evidence>
<dbReference type="PANTHER" id="PTHR33164:SF99">
    <property type="entry name" value="MARR FAMILY REGULATORY PROTEIN"/>
    <property type="match status" value="1"/>
</dbReference>
<organism evidence="3 4">
    <name type="scientific">Luedemannella helvata</name>
    <dbReference type="NCBI Taxonomy" id="349315"/>
    <lineage>
        <taxon>Bacteria</taxon>
        <taxon>Bacillati</taxon>
        <taxon>Actinomycetota</taxon>
        <taxon>Actinomycetes</taxon>
        <taxon>Micromonosporales</taxon>
        <taxon>Micromonosporaceae</taxon>
        <taxon>Luedemannella</taxon>
    </lineage>
</organism>
<protein>
    <submittedName>
        <fullName evidence="3">MarR family transcriptional regulator</fullName>
    </submittedName>
</protein>
<name>A0ABP4X8S7_9ACTN</name>
<feature type="domain" description="HTH marR-type" evidence="2">
    <location>
        <begin position="23"/>
        <end position="161"/>
    </location>
</feature>
<sequence>MTAHLPASTNAPPAAEHDPARYDDDRITAMGLLAEVIGGLNAKFSAQFAEHRLAPVEFEVLLRLARTPAQALRMTDLATQTLLTTSGITRVVDRLERDGLVRRFACPTDRRGLLASITDEGLARLNGVLPGHLDMIDNWFTGRLDAEELAAFLATLRKLRDTVRPGAVAGARSAC</sequence>
<dbReference type="Gene3D" id="1.10.10.10">
    <property type="entry name" value="Winged helix-like DNA-binding domain superfamily/Winged helix DNA-binding domain"/>
    <property type="match status" value="1"/>
</dbReference>
<dbReference type="SUPFAM" id="SSF46785">
    <property type="entry name" value="Winged helix' DNA-binding domain"/>
    <property type="match status" value="1"/>
</dbReference>
<dbReference type="InterPro" id="IPR036388">
    <property type="entry name" value="WH-like_DNA-bd_sf"/>
</dbReference>
<dbReference type="SMART" id="SM00347">
    <property type="entry name" value="HTH_MARR"/>
    <property type="match status" value="1"/>
</dbReference>
<gene>
    <name evidence="3" type="ORF">GCM10009681_50080</name>
</gene>
<keyword evidence="4" id="KW-1185">Reference proteome</keyword>
<reference evidence="4" key="1">
    <citation type="journal article" date="2019" name="Int. J. Syst. Evol. Microbiol.">
        <title>The Global Catalogue of Microorganisms (GCM) 10K type strain sequencing project: providing services to taxonomists for standard genome sequencing and annotation.</title>
        <authorList>
            <consortium name="The Broad Institute Genomics Platform"/>
            <consortium name="The Broad Institute Genome Sequencing Center for Infectious Disease"/>
            <person name="Wu L."/>
            <person name="Ma J."/>
        </authorList>
    </citation>
    <scope>NUCLEOTIDE SEQUENCE [LARGE SCALE GENOMIC DNA]</scope>
    <source>
        <strain evidence="4">JCM 13249</strain>
    </source>
</reference>
<dbReference type="InterPro" id="IPR000835">
    <property type="entry name" value="HTH_MarR-typ"/>
</dbReference>
<evidence type="ECO:0000256" key="1">
    <source>
        <dbReference type="SAM" id="MobiDB-lite"/>
    </source>
</evidence>
<proteinExistence type="predicted"/>
<feature type="region of interest" description="Disordered" evidence="1">
    <location>
        <begin position="1"/>
        <end position="21"/>
    </location>
</feature>
<evidence type="ECO:0000313" key="4">
    <source>
        <dbReference type="Proteomes" id="UP001500655"/>
    </source>
</evidence>
<dbReference type="InterPro" id="IPR036390">
    <property type="entry name" value="WH_DNA-bd_sf"/>
</dbReference>
<dbReference type="InterPro" id="IPR039422">
    <property type="entry name" value="MarR/SlyA-like"/>
</dbReference>
<evidence type="ECO:0000313" key="3">
    <source>
        <dbReference type="EMBL" id="GAA1772582.1"/>
    </source>
</evidence>
<dbReference type="PROSITE" id="PS50995">
    <property type="entry name" value="HTH_MARR_2"/>
    <property type="match status" value="1"/>
</dbReference>